<evidence type="ECO:0000256" key="5">
    <source>
        <dbReference type="PROSITE-ProRule" id="PRU00581"/>
    </source>
</evidence>
<name>A0A9F2KVG5_PYTBI</name>
<feature type="region of interest" description="Disordered" evidence="6">
    <location>
        <begin position="1"/>
        <end position="48"/>
    </location>
</feature>
<keyword evidence="4 5" id="KW-0472">Membrane</keyword>
<protein>
    <submittedName>
        <fullName evidence="10">MARVEL domain-containing protein 3-like</fullName>
    </submittedName>
</protein>
<feature type="transmembrane region" description="Helical" evidence="7">
    <location>
        <begin position="190"/>
        <end position="213"/>
    </location>
</feature>
<evidence type="ECO:0000256" key="2">
    <source>
        <dbReference type="ARBA" id="ARBA00022692"/>
    </source>
</evidence>
<accession>A0A9F2KVG5</accession>
<feature type="region of interest" description="Disordered" evidence="6">
    <location>
        <begin position="299"/>
        <end position="319"/>
    </location>
</feature>
<keyword evidence="9" id="KW-1185">Reference proteome</keyword>
<dbReference type="GeneID" id="103058845"/>
<evidence type="ECO:0000256" key="7">
    <source>
        <dbReference type="SAM" id="Phobius"/>
    </source>
</evidence>
<dbReference type="Proteomes" id="UP000695026">
    <property type="component" value="Unplaced"/>
</dbReference>
<evidence type="ECO:0000256" key="4">
    <source>
        <dbReference type="ARBA" id="ARBA00023136"/>
    </source>
</evidence>
<organism evidence="9 10">
    <name type="scientific">Python bivittatus</name>
    <name type="common">Burmese python</name>
    <name type="synonym">Python molurus bivittatus</name>
    <dbReference type="NCBI Taxonomy" id="176946"/>
    <lineage>
        <taxon>Eukaryota</taxon>
        <taxon>Metazoa</taxon>
        <taxon>Chordata</taxon>
        <taxon>Craniata</taxon>
        <taxon>Vertebrata</taxon>
        <taxon>Euteleostomi</taxon>
        <taxon>Lepidosauria</taxon>
        <taxon>Squamata</taxon>
        <taxon>Bifurcata</taxon>
        <taxon>Unidentata</taxon>
        <taxon>Episquamata</taxon>
        <taxon>Toxicofera</taxon>
        <taxon>Serpentes</taxon>
        <taxon>Henophidia</taxon>
        <taxon>Pythonidae</taxon>
        <taxon>Python</taxon>
    </lineage>
</organism>
<evidence type="ECO:0000259" key="8">
    <source>
        <dbReference type="PROSITE" id="PS51225"/>
    </source>
</evidence>
<evidence type="ECO:0000256" key="6">
    <source>
        <dbReference type="SAM" id="MobiDB-lite"/>
    </source>
</evidence>
<dbReference type="AlphaFoldDB" id="A0A9F2KVG5"/>
<dbReference type="RefSeq" id="XP_007426732.1">
    <property type="nucleotide sequence ID" value="XM_007426670.2"/>
</dbReference>
<feature type="transmembrane region" description="Helical" evidence="7">
    <location>
        <begin position="251"/>
        <end position="273"/>
    </location>
</feature>
<dbReference type="KEGG" id="pbi:103058845"/>
<gene>
    <name evidence="10" type="primary">LOC103058845</name>
</gene>
<feature type="transmembrane region" description="Helical" evidence="7">
    <location>
        <begin position="158"/>
        <end position="178"/>
    </location>
</feature>
<dbReference type="OMA" id="SHAGSRY"/>
<dbReference type="PROSITE" id="PS51225">
    <property type="entry name" value="MARVEL"/>
    <property type="match status" value="1"/>
</dbReference>
<dbReference type="OrthoDB" id="9946445at2759"/>
<dbReference type="InterPro" id="IPR008253">
    <property type="entry name" value="Marvel"/>
</dbReference>
<evidence type="ECO:0000256" key="1">
    <source>
        <dbReference type="ARBA" id="ARBA00004141"/>
    </source>
</evidence>
<feature type="domain" description="MARVEL" evidence="8">
    <location>
        <begin position="84"/>
        <end position="274"/>
    </location>
</feature>
<evidence type="ECO:0000313" key="10">
    <source>
        <dbReference type="RefSeq" id="XP_007426732.1"/>
    </source>
</evidence>
<feature type="transmembrane region" description="Helical" evidence="7">
    <location>
        <begin position="97"/>
        <end position="117"/>
    </location>
</feature>
<reference evidence="10" key="1">
    <citation type="submission" date="2025-08" db="UniProtKB">
        <authorList>
            <consortium name="RefSeq"/>
        </authorList>
    </citation>
    <scope>IDENTIFICATION</scope>
    <source>
        <tissue evidence="10">Liver</tissue>
    </source>
</reference>
<keyword evidence="2 5" id="KW-0812">Transmembrane</keyword>
<dbReference type="GO" id="GO:0016020">
    <property type="term" value="C:membrane"/>
    <property type="evidence" value="ECO:0007669"/>
    <property type="project" value="UniProtKB-SubCell"/>
</dbReference>
<sequence>MPHSEKFHQGRSYIPRETPNYFDKRSRQPNSSGGRLPQGTAEHSRTSSAFADPEQYHLEARHGYGNSPPPYYPPKKTFSEKCSNLCSRRGVLQFVEVTVNILVLICIGASQAGISAFGTLGGLGSFNINSLYSPFEGTELQEVTELDMQYSQMRAPCVYGGVAFSLTIMCLTLLFLVGGGKPIHRLSLRLLAAECLFDILACLGYIAAVGLYLHFVIQVNSTDVCLRRERLYARRGYTSVNCNVQGGDASVALFGLVAACLYFGSFVVCILTIRDVRMFQKQQDNHCYNLERTYKEENHLKHQKSPENTHAPRTFATLV</sequence>
<evidence type="ECO:0000313" key="9">
    <source>
        <dbReference type="Proteomes" id="UP000695026"/>
    </source>
</evidence>
<keyword evidence="3 7" id="KW-1133">Transmembrane helix</keyword>
<proteinExistence type="predicted"/>
<comment type="subcellular location">
    <subcellularLocation>
        <location evidence="1">Membrane</location>
        <topology evidence="1">Multi-pass membrane protein</topology>
    </subcellularLocation>
</comment>
<evidence type="ECO:0000256" key="3">
    <source>
        <dbReference type="ARBA" id="ARBA00022989"/>
    </source>
</evidence>